<dbReference type="OrthoDB" id="1095444at2"/>
<evidence type="ECO:0000313" key="2">
    <source>
        <dbReference type="Proteomes" id="UP000278164"/>
    </source>
</evidence>
<sequence>MKNPIQMIKQCVEKEEPYFVLRGQDVCALAAIETYYEEVRNKVKDTYFIEEIEEIMKDFRAYREEVSKTKIPD</sequence>
<dbReference type="EMBL" id="RAYI01000001">
    <property type="protein sequence ID" value="RLT75090.1"/>
    <property type="molecule type" value="Genomic_DNA"/>
</dbReference>
<dbReference type="Proteomes" id="UP000278164">
    <property type="component" value="Unassembled WGS sequence"/>
</dbReference>
<dbReference type="AlphaFoldDB" id="A0A3L7ZYF7"/>
<reference evidence="1 2" key="1">
    <citation type="submission" date="2018-09" db="EMBL/GenBank/DDBJ databases">
        <title>Murine metabolic-syndrome-specific gut microbial biobank.</title>
        <authorList>
            <person name="Liu C."/>
        </authorList>
    </citation>
    <scope>NUCLEOTIDE SEQUENCE [LARGE SCALE GENOMIC DNA]</scope>
    <source>
        <strain evidence="1 2">8-P5</strain>
    </source>
</reference>
<name>A0A3L7ZYF7_PARDI</name>
<accession>A0A3L7ZYF7</accession>
<comment type="caution">
    <text evidence="1">The sequence shown here is derived from an EMBL/GenBank/DDBJ whole genome shotgun (WGS) entry which is preliminary data.</text>
</comment>
<evidence type="ECO:0000313" key="1">
    <source>
        <dbReference type="EMBL" id="RLT75090.1"/>
    </source>
</evidence>
<gene>
    <name evidence="1" type="ORF">D7V78_00770</name>
</gene>
<protein>
    <submittedName>
        <fullName evidence="1">Uncharacterized protein</fullName>
    </submittedName>
</protein>
<proteinExistence type="predicted"/>
<organism evidence="1 2">
    <name type="scientific">Parabacteroides distasonis</name>
    <dbReference type="NCBI Taxonomy" id="823"/>
    <lineage>
        <taxon>Bacteria</taxon>
        <taxon>Pseudomonadati</taxon>
        <taxon>Bacteroidota</taxon>
        <taxon>Bacteroidia</taxon>
        <taxon>Bacteroidales</taxon>
        <taxon>Tannerellaceae</taxon>
        <taxon>Parabacteroides</taxon>
    </lineage>
</organism>
<dbReference type="RefSeq" id="WP_121734574.1">
    <property type="nucleotide sequence ID" value="NZ_QXXG01000001.1"/>
</dbReference>